<accession>A0A7W5UJH1</accession>
<dbReference type="EMBL" id="JACICA010000004">
    <property type="protein sequence ID" value="MBB3702577.1"/>
    <property type="molecule type" value="Genomic_DNA"/>
</dbReference>
<gene>
    <name evidence="1" type="ORF">FHS60_001040</name>
</gene>
<dbReference type="Proteomes" id="UP000541425">
    <property type="component" value="Unassembled WGS sequence"/>
</dbReference>
<protein>
    <submittedName>
        <fullName evidence="1">Tetratricopeptide (TPR) repeat protein</fullName>
    </submittedName>
</protein>
<sequence length="91" mass="10088">MPIDYSAIAQKIEEGQIDKALQLADEALLASPADAQVLYLKGQAYMKRSEWGLAISCFRQSHQANGNAAAAQAEEMLNGIMDFYNKDMYNQ</sequence>
<evidence type="ECO:0000313" key="2">
    <source>
        <dbReference type="Proteomes" id="UP000541425"/>
    </source>
</evidence>
<dbReference type="AlphaFoldDB" id="A0A7W5UJH1"/>
<dbReference type="SUPFAM" id="SSF48452">
    <property type="entry name" value="TPR-like"/>
    <property type="match status" value="1"/>
</dbReference>
<dbReference type="RefSeq" id="WP_183695796.1">
    <property type="nucleotide sequence ID" value="NZ_JACICA010000004.1"/>
</dbReference>
<name>A0A7W5UJH1_9BACT</name>
<evidence type="ECO:0000313" key="1">
    <source>
        <dbReference type="EMBL" id="MBB3702577.1"/>
    </source>
</evidence>
<dbReference type="Gene3D" id="1.25.40.10">
    <property type="entry name" value="Tetratricopeptide repeat domain"/>
    <property type="match status" value="1"/>
</dbReference>
<organism evidence="1 2">
    <name type="scientific">Alloprevotella rava</name>
    <dbReference type="NCBI Taxonomy" id="671218"/>
    <lineage>
        <taxon>Bacteria</taxon>
        <taxon>Pseudomonadati</taxon>
        <taxon>Bacteroidota</taxon>
        <taxon>Bacteroidia</taxon>
        <taxon>Bacteroidales</taxon>
        <taxon>Prevotellaceae</taxon>
        <taxon>Alloprevotella</taxon>
    </lineage>
</organism>
<reference evidence="1 2" key="1">
    <citation type="submission" date="2020-08" db="EMBL/GenBank/DDBJ databases">
        <title>Genomic Encyclopedia of Type Strains, Phase IV (KMG-IV): sequencing the most valuable type-strain genomes for metagenomic binning, comparative biology and taxonomic classification.</title>
        <authorList>
            <person name="Goeker M."/>
        </authorList>
    </citation>
    <scope>NUCLEOTIDE SEQUENCE [LARGE SCALE GENOMIC DNA]</scope>
    <source>
        <strain evidence="1 2">DSM 22548</strain>
    </source>
</reference>
<dbReference type="InterPro" id="IPR011990">
    <property type="entry name" value="TPR-like_helical_dom_sf"/>
</dbReference>
<proteinExistence type="predicted"/>
<comment type="caution">
    <text evidence="1">The sequence shown here is derived from an EMBL/GenBank/DDBJ whole genome shotgun (WGS) entry which is preliminary data.</text>
</comment>